<evidence type="ECO:0000313" key="11">
    <source>
        <dbReference type="EMBL" id="JAT18745.1"/>
    </source>
</evidence>
<sequence length="206" mass="23589">MEENNSSVLNIDKQSDTQLNQTVPIGLDRFAMFNMFVKDAIDKISSGVSEEDYVNLFGKLSALRKSKSAPGKMQKRMKTNLMSSLVAEVEAMAEEEQLQEKLQKLDKLVEDSTLEEGKEAWRPNGNVNDHLRSYAMAVKLKRKSSLEECLREREQATETLRQQVGRFRGQVRSMKMKLQNLHDQSLDNSVINSVDAMIKDKEKKFK</sequence>
<evidence type="ECO:0000256" key="3">
    <source>
        <dbReference type="ARBA" id="ARBA00022454"/>
    </source>
</evidence>
<evidence type="ECO:0000256" key="2">
    <source>
        <dbReference type="ARBA" id="ARBA00004629"/>
    </source>
</evidence>
<evidence type="ECO:0000256" key="8">
    <source>
        <dbReference type="ARBA" id="ARBA00023306"/>
    </source>
</evidence>
<dbReference type="EMBL" id="GEBQ01021232">
    <property type="protein sequence ID" value="JAT18745.1"/>
    <property type="molecule type" value="Transcribed_RNA"/>
</dbReference>
<accession>A0A1B6L512</accession>
<dbReference type="GO" id="GO:0000444">
    <property type="term" value="C:MIS12/MIND type complex"/>
    <property type="evidence" value="ECO:0007669"/>
    <property type="project" value="InterPro"/>
</dbReference>
<dbReference type="GO" id="GO:0005634">
    <property type="term" value="C:nucleus"/>
    <property type="evidence" value="ECO:0007669"/>
    <property type="project" value="UniProtKB-SubCell"/>
</dbReference>
<keyword evidence="8" id="KW-0131">Cell cycle</keyword>
<keyword evidence="9" id="KW-0137">Centromere</keyword>
<comment type="subcellular location">
    <subcellularLocation>
        <location evidence="2">Chromosome</location>
        <location evidence="2">Centromere</location>
        <location evidence="2">Kinetochore</location>
    </subcellularLocation>
    <subcellularLocation>
        <location evidence="1">Nucleus</location>
    </subcellularLocation>
</comment>
<evidence type="ECO:0000256" key="10">
    <source>
        <dbReference type="SAM" id="Coils"/>
    </source>
</evidence>
<dbReference type="PANTHER" id="PTHR15459">
    <property type="entry name" value="POLYAMINE-MODULATED FACTOR 1"/>
    <property type="match status" value="1"/>
</dbReference>
<dbReference type="InterPro" id="IPR007128">
    <property type="entry name" value="PMF1/Nnf1"/>
</dbReference>
<protein>
    <submittedName>
        <fullName evidence="11">Uncharacterized protein</fullName>
    </submittedName>
</protein>
<dbReference type="Pfam" id="PF03980">
    <property type="entry name" value="Nnf1"/>
    <property type="match status" value="1"/>
</dbReference>
<evidence type="ECO:0000256" key="6">
    <source>
        <dbReference type="ARBA" id="ARBA00022838"/>
    </source>
</evidence>
<evidence type="ECO:0000256" key="9">
    <source>
        <dbReference type="ARBA" id="ARBA00023328"/>
    </source>
</evidence>
<keyword evidence="7" id="KW-0539">Nucleus</keyword>
<organism evidence="11">
    <name type="scientific">Graphocephala atropunctata</name>
    <dbReference type="NCBI Taxonomy" id="36148"/>
    <lineage>
        <taxon>Eukaryota</taxon>
        <taxon>Metazoa</taxon>
        <taxon>Ecdysozoa</taxon>
        <taxon>Arthropoda</taxon>
        <taxon>Hexapoda</taxon>
        <taxon>Insecta</taxon>
        <taxon>Pterygota</taxon>
        <taxon>Neoptera</taxon>
        <taxon>Paraneoptera</taxon>
        <taxon>Hemiptera</taxon>
        <taxon>Auchenorrhyncha</taxon>
        <taxon>Membracoidea</taxon>
        <taxon>Cicadellidae</taxon>
        <taxon>Cicadellinae</taxon>
        <taxon>Cicadellini</taxon>
        <taxon>Graphocephala</taxon>
    </lineage>
</organism>
<keyword evidence="3" id="KW-0158">Chromosome</keyword>
<dbReference type="GO" id="GO:0007059">
    <property type="term" value="P:chromosome segregation"/>
    <property type="evidence" value="ECO:0007669"/>
    <property type="project" value="TreeGrafter"/>
</dbReference>
<reference evidence="11" key="1">
    <citation type="submission" date="2015-11" db="EMBL/GenBank/DDBJ databases">
        <title>De novo transcriptome assembly of four potential Pierce s Disease insect vectors from Arizona vineyards.</title>
        <authorList>
            <person name="Tassone E.E."/>
        </authorList>
    </citation>
    <scope>NUCLEOTIDE SEQUENCE</scope>
</reference>
<evidence type="ECO:0000256" key="7">
    <source>
        <dbReference type="ARBA" id="ARBA00023242"/>
    </source>
</evidence>
<dbReference type="AlphaFoldDB" id="A0A1B6L512"/>
<proteinExistence type="predicted"/>
<keyword evidence="6" id="KW-0995">Kinetochore</keyword>
<dbReference type="PANTHER" id="PTHR15459:SF3">
    <property type="entry name" value="POLYAMINE-MODULATED FACTOR 1"/>
    <property type="match status" value="1"/>
</dbReference>
<name>A0A1B6L512_9HEMI</name>
<keyword evidence="5" id="KW-0498">Mitosis</keyword>
<evidence type="ECO:0000256" key="4">
    <source>
        <dbReference type="ARBA" id="ARBA00022618"/>
    </source>
</evidence>
<keyword evidence="10" id="KW-0175">Coiled coil</keyword>
<keyword evidence="4" id="KW-0132">Cell division</keyword>
<dbReference type="GO" id="GO:0051301">
    <property type="term" value="P:cell division"/>
    <property type="evidence" value="ECO:0007669"/>
    <property type="project" value="UniProtKB-KW"/>
</dbReference>
<feature type="coiled-coil region" evidence="10">
    <location>
        <begin position="88"/>
        <end position="115"/>
    </location>
</feature>
<evidence type="ECO:0000256" key="1">
    <source>
        <dbReference type="ARBA" id="ARBA00004123"/>
    </source>
</evidence>
<gene>
    <name evidence="11" type="ORF">g.6675</name>
</gene>
<evidence type="ECO:0000256" key="5">
    <source>
        <dbReference type="ARBA" id="ARBA00022776"/>
    </source>
</evidence>